<evidence type="ECO:0000313" key="3">
    <source>
        <dbReference type="Proteomes" id="UP000663879"/>
    </source>
</evidence>
<proteinExistence type="predicted"/>
<organism evidence="2 3">
    <name type="scientific">Brachionus calyciflorus</name>
    <dbReference type="NCBI Taxonomy" id="104777"/>
    <lineage>
        <taxon>Eukaryota</taxon>
        <taxon>Metazoa</taxon>
        <taxon>Spiralia</taxon>
        <taxon>Gnathifera</taxon>
        <taxon>Rotifera</taxon>
        <taxon>Eurotatoria</taxon>
        <taxon>Monogononta</taxon>
        <taxon>Pseudotrocha</taxon>
        <taxon>Ploima</taxon>
        <taxon>Brachionidae</taxon>
        <taxon>Brachionus</taxon>
    </lineage>
</organism>
<keyword evidence="3" id="KW-1185">Reference proteome</keyword>
<dbReference type="AlphaFoldDB" id="A0A814H179"/>
<evidence type="ECO:0000313" key="2">
    <source>
        <dbReference type="EMBL" id="CAF1003503.1"/>
    </source>
</evidence>
<feature type="compositionally biased region" description="Acidic residues" evidence="1">
    <location>
        <begin position="63"/>
        <end position="80"/>
    </location>
</feature>
<protein>
    <submittedName>
        <fullName evidence="2">Uncharacterized protein</fullName>
    </submittedName>
</protein>
<dbReference type="Proteomes" id="UP000663879">
    <property type="component" value="Unassembled WGS sequence"/>
</dbReference>
<feature type="region of interest" description="Disordered" evidence="1">
    <location>
        <begin position="59"/>
        <end position="108"/>
    </location>
</feature>
<accession>A0A814H179</accession>
<feature type="compositionally biased region" description="Polar residues" evidence="1">
    <location>
        <begin position="84"/>
        <end position="94"/>
    </location>
</feature>
<reference evidence="2" key="1">
    <citation type="submission" date="2021-02" db="EMBL/GenBank/DDBJ databases">
        <authorList>
            <person name="Nowell W R."/>
        </authorList>
    </citation>
    <scope>NUCLEOTIDE SEQUENCE</scope>
    <source>
        <strain evidence="2">Ploen Becks lab</strain>
    </source>
</reference>
<comment type="caution">
    <text evidence="2">The sequence shown here is derived from an EMBL/GenBank/DDBJ whole genome shotgun (WGS) entry which is preliminary data.</text>
</comment>
<gene>
    <name evidence="2" type="ORF">OXX778_LOCUS16532</name>
</gene>
<name>A0A814H179_9BILA</name>
<evidence type="ECO:0000256" key="1">
    <source>
        <dbReference type="SAM" id="MobiDB-lite"/>
    </source>
</evidence>
<dbReference type="EMBL" id="CAJNOC010003934">
    <property type="protein sequence ID" value="CAF1003503.1"/>
    <property type="molecule type" value="Genomic_DNA"/>
</dbReference>
<sequence length="148" mass="16829">MEEDSEINIFKRVSELGLVNSFQNCCYLNYLDKQNLKLGGFEILKKKLISSKYDSDVANLKDVEDDNKEDDDDSNDEETDSNTLAKSDSFTQKSIHSDDSTVYDEEDEKVNEISENMNTLTENEVKKVLSKHNNPVACDLCGELISEK</sequence>